<organism evidence="1 2">
    <name type="scientific">Nocardia pseudobrasiliensis</name>
    <dbReference type="NCBI Taxonomy" id="45979"/>
    <lineage>
        <taxon>Bacteria</taxon>
        <taxon>Bacillati</taxon>
        <taxon>Actinomycetota</taxon>
        <taxon>Actinomycetes</taxon>
        <taxon>Mycobacteriales</taxon>
        <taxon>Nocardiaceae</taxon>
        <taxon>Nocardia</taxon>
    </lineage>
</organism>
<dbReference type="AlphaFoldDB" id="A0A370IAQ8"/>
<sequence>MSADEQTITIPGHIQGYPGVAFGGYVAGLLAQRAGGDSVRVNFRRPIPVETPVLLVETASGAALSDAAGVVLAEALHDTDAGLTIPEPPSMAEAKAASAKAALVRQPMPYCYGCGNACPPGRGLRLYPWGVRERDQVTAAWIPDRELADADGRLPVANIWSALDCPGGGVAIAVSGMAPGAVTAAMRVTRYQPVSAGEEYLVHAWPIAAQGRKYTVGVALSTPDGTACATAEALWIEPRE</sequence>
<protein>
    <recommendedName>
        <fullName evidence="3">Thioesterase superfamily protein</fullName>
    </recommendedName>
</protein>
<gene>
    <name evidence="1" type="ORF">DFR76_10287</name>
</gene>
<evidence type="ECO:0000313" key="2">
    <source>
        <dbReference type="Proteomes" id="UP000254869"/>
    </source>
</evidence>
<dbReference type="Proteomes" id="UP000254869">
    <property type="component" value="Unassembled WGS sequence"/>
</dbReference>
<dbReference type="CDD" id="cd03440">
    <property type="entry name" value="hot_dog"/>
    <property type="match status" value="1"/>
</dbReference>
<evidence type="ECO:0008006" key="3">
    <source>
        <dbReference type="Google" id="ProtNLM"/>
    </source>
</evidence>
<dbReference type="Gene3D" id="3.10.129.10">
    <property type="entry name" value="Hotdog Thioesterase"/>
    <property type="match status" value="1"/>
</dbReference>
<evidence type="ECO:0000313" key="1">
    <source>
        <dbReference type="EMBL" id="RDI67690.1"/>
    </source>
</evidence>
<reference evidence="1 2" key="1">
    <citation type="submission" date="2018-07" db="EMBL/GenBank/DDBJ databases">
        <title>Genomic Encyclopedia of Type Strains, Phase IV (KMG-IV): sequencing the most valuable type-strain genomes for metagenomic binning, comparative biology and taxonomic classification.</title>
        <authorList>
            <person name="Goeker M."/>
        </authorList>
    </citation>
    <scope>NUCLEOTIDE SEQUENCE [LARGE SCALE GENOMIC DNA]</scope>
    <source>
        <strain evidence="1 2">DSM 44290</strain>
    </source>
</reference>
<comment type="caution">
    <text evidence="1">The sequence shown here is derived from an EMBL/GenBank/DDBJ whole genome shotgun (WGS) entry which is preliminary data.</text>
</comment>
<accession>A0A370IAQ8</accession>
<proteinExistence type="predicted"/>
<keyword evidence="2" id="KW-1185">Reference proteome</keyword>
<dbReference type="InterPro" id="IPR029069">
    <property type="entry name" value="HotDog_dom_sf"/>
</dbReference>
<dbReference type="STRING" id="1210086.GCA_001613105_06139"/>
<name>A0A370IAQ8_9NOCA</name>
<dbReference type="SUPFAM" id="SSF54637">
    <property type="entry name" value="Thioesterase/thiol ester dehydrase-isomerase"/>
    <property type="match status" value="1"/>
</dbReference>
<dbReference type="EMBL" id="QQBC01000002">
    <property type="protein sequence ID" value="RDI67690.1"/>
    <property type="molecule type" value="Genomic_DNA"/>
</dbReference>
<dbReference type="RefSeq" id="WP_068005184.1">
    <property type="nucleotide sequence ID" value="NZ_QQBC01000002.1"/>
</dbReference>